<name>A0ABR3G5F8_9PEZI</name>
<evidence type="ECO:0000313" key="3">
    <source>
        <dbReference type="Proteomes" id="UP001447188"/>
    </source>
</evidence>
<accession>A0ABR3G5F8</accession>
<proteinExistence type="predicted"/>
<feature type="region of interest" description="Disordered" evidence="1">
    <location>
        <begin position="44"/>
        <end position="93"/>
    </location>
</feature>
<feature type="compositionally biased region" description="Basic and acidic residues" evidence="1">
    <location>
        <begin position="68"/>
        <end position="79"/>
    </location>
</feature>
<reference evidence="2 3" key="1">
    <citation type="submission" date="2024-02" db="EMBL/GenBank/DDBJ databases">
        <title>Discinaceae phylogenomics.</title>
        <authorList>
            <person name="Dirks A.C."/>
            <person name="James T.Y."/>
        </authorList>
    </citation>
    <scope>NUCLEOTIDE SEQUENCE [LARGE SCALE GENOMIC DNA]</scope>
    <source>
        <strain evidence="2 3">ACD0624</strain>
    </source>
</reference>
<protein>
    <submittedName>
        <fullName evidence="2">Uncharacterized protein</fullName>
    </submittedName>
</protein>
<sequence>MCDEPEQSRVRTDSLIRRINELLAELTVEQRTAGSEVQYVVVGCQPPQSSPIQATDSGDGFGDEGSGTDERDNELNKYADEEDSEPGEMVEDEEDEISIDDIYSEYEDDVEFLPTFPMSTLVTIDEEIEDEEGGVQIISDDLDEADAEALRAIIQRATHMHLNTNQDMLERYTRLRMNVARMVHEHNRYIELQLEETEYVDEEPVPIILDENDNIGGDQEVAIASDSRHTIEDEEDFCAFFVVDLPTLSLQDSGIAGDACAEVITEAGEPCTDIIEVNERTPFVERTGEFQGETVHVFAVADFSGSPTNNTQETTANGSRTPEPIAEVEELLIDFSEFTGIIPHAKFIEESGQIGRGTLSTVAFPVLQSIKVYRNSQDTHEIAMVAGYAGESPEGTVKNCRGELETGRKALVIKKEN</sequence>
<comment type="caution">
    <text evidence="2">The sequence shown here is derived from an EMBL/GenBank/DDBJ whole genome shotgun (WGS) entry which is preliminary data.</text>
</comment>
<evidence type="ECO:0000256" key="1">
    <source>
        <dbReference type="SAM" id="MobiDB-lite"/>
    </source>
</evidence>
<gene>
    <name evidence="2" type="ORF">Q9L58_009969</name>
</gene>
<dbReference type="EMBL" id="JBBBZM010000287">
    <property type="protein sequence ID" value="KAL0631169.1"/>
    <property type="molecule type" value="Genomic_DNA"/>
</dbReference>
<feature type="compositionally biased region" description="Acidic residues" evidence="1">
    <location>
        <begin position="80"/>
        <end position="93"/>
    </location>
</feature>
<evidence type="ECO:0000313" key="2">
    <source>
        <dbReference type="EMBL" id="KAL0631169.1"/>
    </source>
</evidence>
<organism evidence="2 3">
    <name type="scientific">Discina gigas</name>
    <dbReference type="NCBI Taxonomy" id="1032678"/>
    <lineage>
        <taxon>Eukaryota</taxon>
        <taxon>Fungi</taxon>
        <taxon>Dikarya</taxon>
        <taxon>Ascomycota</taxon>
        <taxon>Pezizomycotina</taxon>
        <taxon>Pezizomycetes</taxon>
        <taxon>Pezizales</taxon>
        <taxon>Discinaceae</taxon>
        <taxon>Discina</taxon>
    </lineage>
</organism>
<keyword evidence="3" id="KW-1185">Reference proteome</keyword>
<dbReference type="Proteomes" id="UP001447188">
    <property type="component" value="Unassembled WGS sequence"/>
</dbReference>